<name>A0A9X6NJB3_HYPEX</name>
<keyword evidence="1 6" id="KW-0732">Signal</keyword>
<organism evidence="9 10">
    <name type="scientific">Hypsibius exemplaris</name>
    <name type="common">Freshwater tardigrade</name>
    <dbReference type="NCBI Taxonomy" id="2072580"/>
    <lineage>
        <taxon>Eukaryota</taxon>
        <taxon>Metazoa</taxon>
        <taxon>Ecdysozoa</taxon>
        <taxon>Tardigrada</taxon>
        <taxon>Eutardigrada</taxon>
        <taxon>Parachela</taxon>
        <taxon>Hypsibioidea</taxon>
        <taxon>Hypsibiidae</taxon>
        <taxon>Hypsibius</taxon>
    </lineage>
</organism>
<comment type="caution">
    <text evidence="9">The sequence shown here is derived from an EMBL/GenBank/DDBJ whole genome shotgun (WGS) entry which is preliminary data.</text>
</comment>
<dbReference type="SUPFAM" id="SSF51445">
    <property type="entry name" value="(Trans)glycosidases"/>
    <property type="match status" value="1"/>
</dbReference>
<evidence type="ECO:0000256" key="4">
    <source>
        <dbReference type="ARBA" id="ARBA00023295"/>
    </source>
</evidence>
<evidence type="ECO:0000256" key="2">
    <source>
        <dbReference type="ARBA" id="ARBA00022801"/>
    </source>
</evidence>
<dbReference type="GO" id="GO:0006508">
    <property type="term" value="P:proteolysis"/>
    <property type="evidence" value="ECO:0007669"/>
    <property type="project" value="UniProtKB-KW"/>
</dbReference>
<dbReference type="InterPro" id="IPR029070">
    <property type="entry name" value="Chitinase_insertion_sf"/>
</dbReference>
<evidence type="ECO:0000313" key="9">
    <source>
        <dbReference type="EMBL" id="OWA53618.1"/>
    </source>
</evidence>
<dbReference type="CDD" id="cd04280">
    <property type="entry name" value="ZnMc_astacin_like"/>
    <property type="match status" value="1"/>
</dbReference>
<dbReference type="GO" id="GO:0005975">
    <property type="term" value="P:carbohydrate metabolic process"/>
    <property type="evidence" value="ECO:0007669"/>
    <property type="project" value="InterPro"/>
</dbReference>
<dbReference type="GO" id="GO:0008061">
    <property type="term" value="F:chitin binding"/>
    <property type="evidence" value="ECO:0007669"/>
    <property type="project" value="InterPro"/>
</dbReference>
<feature type="domain" description="GH18" evidence="8">
    <location>
        <begin position="334"/>
        <end position="695"/>
    </location>
</feature>
<dbReference type="PROSITE" id="PS51910">
    <property type="entry name" value="GH18_2"/>
    <property type="match status" value="1"/>
</dbReference>
<evidence type="ECO:0000259" key="7">
    <source>
        <dbReference type="PROSITE" id="PS51864"/>
    </source>
</evidence>
<dbReference type="SUPFAM" id="SSF54556">
    <property type="entry name" value="Chitinase insertion domain"/>
    <property type="match status" value="1"/>
</dbReference>
<dbReference type="FunFam" id="3.10.50.10:FF:000003">
    <property type="entry name" value="Class V chitinase CHIT5b"/>
    <property type="match status" value="1"/>
</dbReference>
<feature type="signal peptide" evidence="6">
    <location>
        <begin position="1"/>
        <end position="21"/>
    </location>
</feature>
<feature type="binding site" evidence="5">
    <location>
        <position position="164"/>
    </location>
    <ligand>
        <name>Zn(2+)</name>
        <dbReference type="ChEBI" id="CHEBI:29105"/>
        <note>catalytic</note>
    </ligand>
</feature>
<dbReference type="InterPro" id="IPR017853">
    <property type="entry name" value="GH"/>
</dbReference>
<comment type="cofactor">
    <cofactor evidence="5 6">
        <name>Zn(2+)</name>
        <dbReference type="ChEBI" id="CHEBI:29105"/>
    </cofactor>
    <text evidence="5 6">Binds 1 zinc ion per subunit.</text>
</comment>
<dbReference type="PRINTS" id="PR00480">
    <property type="entry name" value="ASTACIN"/>
</dbReference>
<protein>
    <recommendedName>
        <fullName evidence="6">Metalloendopeptidase</fullName>
        <ecNumber evidence="6">3.4.24.-</ecNumber>
    </recommendedName>
</protein>
<dbReference type="AlphaFoldDB" id="A0A9X6NJB3"/>
<dbReference type="Pfam" id="PF00704">
    <property type="entry name" value="Glyco_hydro_18"/>
    <property type="match status" value="1"/>
</dbReference>
<dbReference type="SUPFAM" id="SSF55486">
    <property type="entry name" value="Metalloproteases ('zincins'), catalytic domain"/>
    <property type="match status" value="1"/>
</dbReference>
<dbReference type="PANTHER" id="PTHR10127:SF883">
    <property type="entry name" value="ZINC METALLOPROTEINASE NAS-8"/>
    <property type="match status" value="1"/>
</dbReference>
<keyword evidence="2 5" id="KW-0378">Hydrolase</keyword>
<feature type="binding site" evidence="5">
    <location>
        <position position="168"/>
    </location>
    <ligand>
        <name>Zn(2+)</name>
        <dbReference type="ChEBI" id="CHEBI:29105"/>
        <note>catalytic</note>
    </ligand>
</feature>
<dbReference type="InterPro" id="IPR006026">
    <property type="entry name" value="Peptidase_Metallo"/>
</dbReference>
<feature type="binding site" evidence="5">
    <location>
        <position position="174"/>
    </location>
    <ligand>
        <name>Zn(2+)</name>
        <dbReference type="ChEBI" id="CHEBI:29105"/>
        <note>catalytic</note>
    </ligand>
</feature>
<dbReference type="InterPro" id="IPR011583">
    <property type="entry name" value="Chitinase_II/V-like_cat"/>
</dbReference>
<feature type="domain" description="Peptidase M12A" evidence="7">
    <location>
        <begin position="64"/>
        <end position="272"/>
    </location>
</feature>
<dbReference type="EC" id="3.4.24.-" evidence="6"/>
<proteinExistence type="predicted"/>
<dbReference type="Gene3D" id="3.20.20.80">
    <property type="entry name" value="Glycosidases"/>
    <property type="match status" value="1"/>
</dbReference>
<feature type="chain" id="PRO_5041015648" description="Metalloendopeptidase" evidence="6">
    <location>
        <begin position="22"/>
        <end position="695"/>
    </location>
</feature>
<keyword evidence="5 6" id="KW-0862">Zinc</keyword>
<sequence length="695" mass="76733">MNLDLTCSVLILSIFVRNATCAPVNLPTSAPLLEPPADPIDTEDFSYFEGDILGVDGVSVEDLSAMNGRPGEKYKWPNAAVPFVFSQSYEETSAAVYKKVVLDAMKGFNRTCIRFVPRTNERDYIVIGSSRSATCSSFVGKDKGGQRVTLSIGACTDKLGKVQHELMHALGFFHEQSRLDRDDYVEINLDNVKPADEVSDDPGNFKKYLNTTAFGQPYDFGSVLHYGMFDFAVNRSVWTIRPLPKYKDKEIGQRNWLSKIDIAKINAMYNCATTASPATSVDSRASVTQPSTATKEGRITSTAMATKPPILSTTERTVAPTTRLASAGATLETPHRGCVLPSWSPELAYPTDFKVEDVDPTLCTYIVIPFESSTRKELSPRSTDAVIQTLEKLQKLKFNNPRLKLILSVGGKTSDTLGKTANNRASTNKFMVSILRDLRKWGLDGLDVDFNPRYTDKYDASSMPKLLTKLRSGFDFEARQENKPRLLLTTTVHYTPISSDIDAVKLEQTVDLVHVAAYDLGSTVTETKVASHHSPTTNGPFGAPTQQNMESMAEALVSLGLSKSKLILGIPFYGHGWLLADVDSHGLGAPAASRIYSGSHSRELGVWAYYEICQAIKAESATNVFNKETAASYAYTTLWWIGYNDVQTVRTKTKWIKDNKYGGVYARDISEDDSQNLCEDGVNPLLNAIKETFRN</sequence>
<keyword evidence="5 6" id="KW-0479">Metal-binding</keyword>
<dbReference type="InterPro" id="IPR034035">
    <property type="entry name" value="Astacin-like_dom"/>
</dbReference>
<dbReference type="EMBL" id="MTYJ01000333">
    <property type="protein sequence ID" value="OWA53618.1"/>
    <property type="molecule type" value="Genomic_DNA"/>
</dbReference>
<reference evidence="10" key="1">
    <citation type="submission" date="2017-01" db="EMBL/GenBank/DDBJ databases">
        <title>Comparative genomics of anhydrobiosis in the tardigrade Hypsibius dujardini.</title>
        <authorList>
            <person name="Yoshida Y."/>
            <person name="Koutsovoulos G."/>
            <person name="Laetsch D."/>
            <person name="Stevens L."/>
            <person name="Kumar S."/>
            <person name="Horikawa D."/>
            <person name="Ishino K."/>
            <person name="Komine S."/>
            <person name="Tomita M."/>
            <person name="Blaxter M."/>
            <person name="Arakawa K."/>
        </authorList>
    </citation>
    <scope>NUCLEOTIDE SEQUENCE [LARGE SCALE GENOMIC DNA]</scope>
    <source>
        <strain evidence="10">Z151</strain>
    </source>
</reference>
<dbReference type="Gene3D" id="3.10.50.10">
    <property type="match status" value="1"/>
</dbReference>
<evidence type="ECO:0000259" key="8">
    <source>
        <dbReference type="PROSITE" id="PS51910"/>
    </source>
</evidence>
<keyword evidence="10" id="KW-1185">Reference proteome</keyword>
<feature type="active site" evidence="5">
    <location>
        <position position="165"/>
    </location>
</feature>
<evidence type="ECO:0000256" key="5">
    <source>
        <dbReference type="PROSITE-ProRule" id="PRU01211"/>
    </source>
</evidence>
<dbReference type="Proteomes" id="UP000192578">
    <property type="component" value="Unassembled WGS sequence"/>
</dbReference>
<evidence type="ECO:0000256" key="6">
    <source>
        <dbReference type="RuleBase" id="RU361183"/>
    </source>
</evidence>
<dbReference type="Gene3D" id="3.40.390.10">
    <property type="entry name" value="Collagenase (Catalytic Domain)"/>
    <property type="match status" value="1"/>
</dbReference>
<gene>
    <name evidence="9" type="ORF">BV898_18039</name>
</gene>
<keyword evidence="5 6" id="KW-0645">Protease</keyword>
<keyword evidence="5 6" id="KW-0482">Metalloprotease</keyword>
<dbReference type="InterPro" id="IPR001506">
    <property type="entry name" value="Peptidase_M12A"/>
</dbReference>
<dbReference type="InterPro" id="IPR024079">
    <property type="entry name" value="MetalloPept_cat_dom_sf"/>
</dbReference>
<dbReference type="GO" id="GO:0008270">
    <property type="term" value="F:zinc ion binding"/>
    <property type="evidence" value="ECO:0007669"/>
    <property type="project" value="UniProtKB-UniRule"/>
</dbReference>
<dbReference type="OrthoDB" id="73875at2759"/>
<keyword evidence="4" id="KW-0326">Glycosidase</keyword>
<dbReference type="InterPro" id="IPR001223">
    <property type="entry name" value="Glyco_hydro18_cat"/>
</dbReference>
<dbReference type="Pfam" id="PF01400">
    <property type="entry name" value="Astacin"/>
    <property type="match status" value="1"/>
</dbReference>
<dbReference type="SMART" id="SM00235">
    <property type="entry name" value="ZnMc"/>
    <property type="match status" value="1"/>
</dbReference>
<dbReference type="GO" id="GO:0004222">
    <property type="term" value="F:metalloendopeptidase activity"/>
    <property type="evidence" value="ECO:0007669"/>
    <property type="project" value="UniProtKB-UniRule"/>
</dbReference>
<keyword evidence="3" id="KW-0325">Glycoprotein</keyword>
<evidence type="ECO:0000256" key="1">
    <source>
        <dbReference type="ARBA" id="ARBA00022729"/>
    </source>
</evidence>
<accession>A0A9X6NJB3</accession>
<evidence type="ECO:0000256" key="3">
    <source>
        <dbReference type="ARBA" id="ARBA00023180"/>
    </source>
</evidence>
<comment type="caution">
    <text evidence="5">Lacks conserved residue(s) required for the propagation of feature annotation.</text>
</comment>
<dbReference type="SMART" id="SM00636">
    <property type="entry name" value="Glyco_18"/>
    <property type="match status" value="1"/>
</dbReference>
<dbReference type="GO" id="GO:0016798">
    <property type="term" value="F:hydrolase activity, acting on glycosyl bonds"/>
    <property type="evidence" value="ECO:0007669"/>
    <property type="project" value="UniProtKB-KW"/>
</dbReference>
<dbReference type="PANTHER" id="PTHR10127">
    <property type="entry name" value="DISCOIDIN, CUB, EGF, LAMININ , AND ZINC METALLOPROTEASE DOMAIN CONTAINING"/>
    <property type="match status" value="1"/>
</dbReference>
<dbReference type="PROSITE" id="PS51864">
    <property type="entry name" value="ASTACIN"/>
    <property type="match status" value="1"/>
</dbReference>
<evidence type="ECO:0000313" key="10">
    <source>
        <dbReference type="Proteomes" id="UP000192578"/>
    </source>
</evidence>